<dbReference type="Gene3D" id="2.60.120.1440">
    <property type="match status" value="1"/>
</dbReference>
<dbReference type="InterPro" id="IPR012373">
    <property type="entry name" value="Ferrdict_sens_TM"/>
</dbReference>
<gene>
    <name evidence="4" type="ORF">FEA48_15415</name>
</gene>
<comment type="caution">
    <text evidence="4">The sequence shown here is derived from an EMBL/GenBank/DDBJ whole genome shotgun (WGS) entry which is preliminary data.</text>
</comment>
<evidence type="ECO:0000313" key="5">
    <source>
        <dbReference type="Proteomes" id="UP000307510"/>
    </source>
</evidence>
<dbReference type="Pfam" id="PF04773">
    <property type="entry name" value="FecR"/>
    <property type="match status" value="1"/>
</dbReference>
<evidence type="ECO:0000256" key="1">
    <source>
        <dbReference type="SAM" id="Phobius"/>
    </source>
</evidence>
<feature type="transmembrane region" description="Helical" evidence="1">
    <location>
        <begin position="73"/>
        <end position="92"/>
    </location>
</feature>
<dbReference type="Proteomes" id="UP000307510">
    <property type="component" value="Unassembled WGS sequence"/>
</dbReference>
<name>A0A5R9A6U0_PSENT</name>
<dbReference type="InterPro" id="IPR032623">
    <property type="entry name" value="FecR_N"/>
</dbReference>
<evidence type="ECO:0000259" key="2">
    <source>
        <dbReference type="Pfam" id="PF04773"/>
    </source>
</evidence>
<dbReference type="Pfam" id="PF16220">
    <property type="entry name" value="DUF4880"/>
    <property type="match status" value="1"/>
</dbReference>
<keyword evidence="1" id="KW-0812">Transmembrane</keyword>
<evidence type="ECO:0000313" key="4">
    <source>
        <dbReference type="EMBL" id="TLP73627.1"/>
    </source>
</evidence>
<keyword evidence="1" id="KW-0472">Membrane</keyword>
<dbReference type="AlphaFoldDB" id="A0A5R9A6U0"/>
<feature type="domain" description="FecR protein" evidence="2">
    <location>
        <begin position="104"/>
        <end position="194"/>
    </location>
</feature>
<evidence type="ECO:0000259" key="3">
    <source>
        <dbReference type="Pfam" id="PF16220"/>
    </source>
</evidence>
<dbReference type="PANTHER" id="PTHR30273:SF2">
    <property type="entry name" value="PROTEIN FECR"/>
    <property type="match status" value="1"/>
</dbReference>
<dbReference type="InterPro" id="IPR006860">
    <property type="entry name" value="FecR"/>
</dbReference>
<accession>A0A5R9A6U0</accession>
<keyword evidence="1" id="KW-1133">Transmembrane helix</keyword>
<sequence length="304" mass="33609">MTSSRHQAARWFTRLLDLPGDHPERQAFARWLAADPQNAREYQAFSELWGNFSSTPQTQALAGAMENLSRRRFVRNGAMGGLLLAVAAGWLVSMRSRQGEQMLMTSIGERRHITLEDGSDVFLDADTRLHVLFSESTRQVFLLRGRAIFSVQHAPSRPFVVDAGAAQVRVLGTRFVVERLEPQVRVSVAEGRVEFSSAGQRMVLERDQVGELDAGGKLHPLQRSAISAFSFAKGNLQFERANLGEIATTLSRYRETPVKALQPATQSITAVVQLADVESFLALLPELADVRIEQSGGATLLLPR</sequence>
<dbReference type="EMBL" id="VASG01000004">
    <property type="protein sequence ID" value="TLP73627.1"/>
    <property type="molecule type" value="Genomic_DNA"/>
</dbReference>
<dbReference type="PANTHER" id="PTHR30273">
    <property type="entry name" value="PERIPLASMIC SIGNAL SENSOR AND SIGMA FACTOR ACTIVATOR FECR-RELATED"/>
    <property type="match status" value="1"/>
</dbReference>
<organism evidence="4 5">
    <name type="scientific">Pseudomonas nitroreducens</name>
    <dbReference type="NCBI Taxonomy" id="46680"/>
    <lineage>
        <taxon>Bacteria</taxon>
        <taxon>Pseudomonadati</taxon>
        <taxon>Pseudomonadota</taxon>
        <taxon>Gammaproteobacteria</taxon>
        <taxon>Pseudomonadales</taxon>
        <taxon>Pseudomonadaceae</taxon>
        <taxon>Pseudomonas</taxon>
    </lineage>
</organism>
<proteinExistence type="predicted"/>
<dbReference type="RefSeq" id="WP_138214596.1">
    <property type="nucleotide sequence ID" value="NZ_VASG01000004.1"/>
</dbReference>
<dbReference type="GO" id="GO:0016989">
    <property type="term" value="F:sigma factor antagonist activity"/>
    <property type="evidence" value="ECO:0007669"/>
    <property type="project" value="TreeGrafter"/>
</dbReference>
<dbReference type="PIRSF" id="PIRSF018266">
    <property type="entry name" value="FecR"/>
    <property type="match status" value="1"/>
</dbReference>
<protein>
    <submittedName>
        <fullName evidence="4">DUF4880 domain-containing protein</fullName>
    </submittedName>
</protein>
<reference evidence="4 5" key="1">
    <citation type="submission" date="2019-05" db="EMBL/GenBank/DDBJ databases">
        <authorList>
            <person name="Moore K."/>
            <person name="O'Neill P."/>
            <person name="Farbos A."/>
            <person name="Studholme D.J."/>
        </authorList>
    </citation>
    <scope>NUCLEOTIDE SEQUENCE [LARGE SCALE GENOMIC DNA]</scope>
    <source>
        <strain evidence="4 5">DSM 9128</strain>
    </source>
</reference>
<reference evidence="5" key="2">
    <citation type="submission" date="2019-06" db="EMBL/GenBank/DDBJ databases">
        <title>AzeR, a transcriptional regulator that responds to azelaic acid in Pseudomonas nitroreducens.</title>
        <authorList>
            <person name="Bez C."/>
            <person name="Javvadi S.G."/>
            <person name="Bertani I."/>
            <person name="Devescovi G."/>
            <person name="Studholme D.J."/>
            <person name="Geller A."/>
            <person name="Levy A."/>
            <person name="Venturi V."/>
        </authorList>
    </citation>
    <scope>NUCLEOTIDE SEQUENCE [LARGE SCALE GENOMIC DNA]</scope>
    <source>
        <strain evidence="5">DSM 9128</strain>
    </source>
</reference>
<feature type="domain" description="FecR N-terminal" evidence="3">
    <location>
        <begin position="7"/>
        <end position="45"/>
    </location>
</feature>